<feature type="domain" description="Carboxymuconolactone decarboxylase-like" evidence="2">
    <location>
        <begin position="42"/>
        <end position="103"/>
    </location>
</feature>
<dbReference type="InterPro" id="IPR000073">
    <property type="entry name" value="AB_hydrolase_1"/>
</dbReference>
<dbReference type="InterPro" id="IPR029058">
    <property type="entry name" value="AB_hydrolase_fold"/>
</dbReference>
<name>A0A4V3XFU8_9AGAM</name>
<organism evidence="3 4">
    <name type="scientific">Bondarzewia mesenterica</name>
    <dbReference type="NCBI Taxonomy" id="1095465"/>
    <lineage>
        <taxon>Eukaryota</taxon>
        <taxon>Fungi</taxon>
        <taxon>Dikarya</taxon>
        <taxon>Basidiomycota</taxon>
        <taxon>Agaricomycotina</taxon>
        <taxon>Agaricomycetes</taxon>
        <taxon>Russulales</taxon>
        <taxon>Bondarzewiaceae</taxon>
        <taxon>Bondarzewia</taxon>
    </lineage>
</organism>
<evidence type="ECO:0000259" key="2">
    <source>
        <dbReference type="Pfam" id="PF02627"/>
    </source>
</evidence>
<keyword evidence="4" id="KW-1185">Reference proteome</keyword>
<dbReference type="PANTHER" id="PTHR34846">
    <property type="entry name" value="4-CARBOXYMUCONOLACTONE DECARBOXYLASE FAMILY PROTEIN (AFU_ORTHOLOGUE AFUA_6G11590)"/>
    <property type="match status" value="1"/>
</dbReference>
<dbReference type="Proteomes" id="UP000310158">
    <property type="component" value="Unassembled WGS sequence"/>
</dbReference>
<dbReference type="EMBL" id="SGPL01000063">
    <property type="protein sequence ID" value="THH18803.1"/>
    <property type="molecule type" value="Genomic_DNA"/>
</dbReference>
<evidence type="ECO:0000313" key="4">
    <source>
        <dbReference type="Proteomes" id="UP000310158"/>
    </source>
</evidence>
<dbReference type="Pfam" id="PF02627">
    <property type="entry name" value="CMD"/>
    <property type="match status" value="1"/>
</dbReference>
<dbReference type="InterPro" id="IPR003779">
    <property type="entry name" value="CMD-like"/>
</dbReference>
<proteinExistence type="predicted"/>
<dbReference type="Gene3D" id="1.20.1290.10">
    <property type="entry name" value="AhpD-like"/>
    <property type="match status" value="1"/>
</dbReference>
<dbReference type="PANTHER" id="PTHR34846:SF11">
    <property type="entry name" value="4-CARBOXYMUCONOLACTONE DECARBOXYLASE FAMILY PROTEIN (AFU_ORTHOLOGUE AFUA_6G11590)"/>
    <property type="match status" value="1"/>
</dbReference>
<evidence type="ECO:0000313" key="3">
    <source>
        <dbReference type="EMBL" id="THH18803.1"/>
    </source>
</evidence>
<dbReference type="Gene3D" id="3.40.50.1820">
    <property type="entry name" value="alpha/beta hydrolase"/>
    <property type="match status" value="1"/>
</dbReference>
<dbReference type="GO" id="GO:0051920">
    <property type="term" value="F:peroxiredoxin activity"/>
    <property type="evidence" value="ECO:0007669"/>
    <property type="project" value="InterPro"/>
</dbReference>
<feature type="domain" description="AB hydrolase-1" evidence="1">
    <location>
        <begin position="238"/>
        <end position="466"/>
    </location>
</feature>
<comment type="caution">
    <text evidence="3">The sequence shown here is derived from an EMBL/GenBank/DDBJ whole genome shotgun (WGS) entry which is preliminary data.</text>
</comment>
<dbReference type="OrthoDB" id="9998495at2759"/>
<evidence type="ECO:0008006" key="5">
    <source>
        <dbReference type="Google" id="ProtNLM"/>
    </source>
</evidence>
<evidence type="ECO:0000259" key="1">
    <source>
        <dbReference type="Pfam" id="PF00561"/>
    </source>
</evidence>
<dbReference type="InterPro" id="IPR029032">
    <property type="entry name" value="AhpD-like"/>
</dbReference>
<gene>
    <name evidence="3" type="ORF">EW146_g2241</name>
</gene>
<dbReference type="PRINTS" id="PR00111">
    <property type="entry name" value="ABHYDROLASE"/>
</dbReference>
<dbReference type="Pfam" id="PF00561">
    <property type="entry name" value="Abhydrolase_1"/>
    <property type="match status" value="1"/>
</dbReference>
<reference evidence="3 4" key="1">
    <citation type="submission" date="2019-02" db="EMBL/GenBank/DDBJ databases">
        <title>Genome sequencing of the rare red list fungi Bondarzewia mesenterica.</title>
        <authorList>
            <person name="Buettner E."/>
            <person name="Kellner H."/>
        </authorList>
    </citation>
    <scope>NUCLEOTIDE SEQUENCE [LARGE SCALE GENOMIC DNA]</scope>
    <source>
        <strain evidence="3 4">DSM 108281</strain>
    </source>
</reference>
<accession>A0A4V3XFU8</accession>
<sequence length="480" mass="50891">MTSRRVPGRFPAVGSSPIADRIRERRGARGLTPLDGTLLHVPQVADGWNSLLGAIRTKGNLPGDVRESMILRVAAHNHAAFEWIQHEHVARDLGVTTAQLSRIRDTSLSSPSPSSPGALTPLQAAAVAFADSSTKKIKVSDEVVQALTTELGSLVKGSGKEKEDAVQDLLVEAAAVVATYNMVSRFLVSLDVAGMSDNPVPYPVETTEHTVPLPSGGTIHAITLITSPTAPWLAFSNSLLTSTKMWSFLGPKLTSAKYNLLLHDQRGHGLSSVPNPPSSTINDLADDIVVLLTHLQIPKLYAMIGVSQGGATALAFAVNHPELTERVVACDTQPVTPQANVKAWDDRIELAKTQGMDALATVTAGRWFPEGSAFHPSGGANATFVLDMITTTSLEGFIAGARALQSYDLISAGLLKCKVPTLLVAGEKDGVLPGVLGKLKDEWAAKGGDVRMAIVPGSGHLPMVDGVDEFARVVLEFLRR</sequence>
<dbReference type="AlphaFoldDB" id="A0A4V3XFU8"/>
<dbReference type="SUPFAM" id="SSF69118">
    <property type="entry name" value="AhpD-like"/>
    <property type="match status" value="1"/>
</dbReference>
<protein>
    <recommendedName>
        <fullName evidence="5">AB hydrolase-1 domain-containing protein</fullName>
    </recommendedName>
</protein>
<dbReference type="SUPFAM" id="SSF53474">
    <property type="entry name" value="alpha/beta-Hydrolases"/>
    <property type="match status" value="1"/>
</dbReference>